<accession>Q4JN01</accession>
<dbReference type="AlphaFoldDB" id="Q4JN01"/>
<name>Q4JN01_9BACT</name>
<feature type="region of interest" description="Disordered" evidence="1">
    <location>
        <begin position="177"/>
        <end position="200"/>
    </location>
</feature>
<proteinExistence type="predicted"/>
<evidence type="ECO:0000256" key="1">
    <source>
        <dbReference type="SAM" id="MobiDB-lite"/>
    </source>
</evidence>
<evidence type="ECO:0008006" key="3">
    <source>
        <dbReference type="Google" id="ProtNLM"/>
    </source>
</evidence>
<dbReference type="EMBL" id="DQ068067">
    <property type="protein sequence ID" value="AAY89996.1"/>
    <property type="molecule type" value="Genomic_DNA"/>
</dbReference>
<protein>
    <recommendedName>
        <fullName evidence="3">DUF1326 domain-containing protein</fullName>
    </recommendedName>
</protein>
<dbReference type="InterPro" id="IPR009758">
    <property type="entry name" value="DUF1326"/>
</dbReference>
<evidence type="ECO:0000313" key="2">
    <source>
        <dbReference type="EMBL" id="AAY89996.1"/>
    </source>
</evidence>
<sequence length="200" mass="21596">MSWSLEGNYAENCNCDIMCPCLYLQTPTEGFCEAMLVWDIKKGHLNDVKLDGLKVSIWLHAPGPQLTEGGFKIALYIDENASDEQATALEELYGGKHGGHLGVIASLVGEVMGVKKAAITCDISGNKKTLKVAGAGEWDMDAVEDGNGNVAKCEYHPLAINPGFPVEVNKTNKQSYTDFGQNWSPKPDRVGLSGPFSYAP</sequence>
<reference evidence="2" key="1">
    <citation type="journal article" date="2005" name="PLoS Biol.">
        <title>New insights into metabolic properties of marine bacteria encoding proteorhodopsins.</title>
        <authorList>
            <person name="Sabehi G."/>
            <person name="Loy A."/>
            <person name="Jung K.H."/>
            <person name="Partha R."/>
            <person name="Spudich J.L."/>
            <person name="Isaacson T."/>
            <person name="Hirschberg J."/>
            <person name="Wagner M."/>
            <person name="Beja O."/>
        </authorList>
    </citation>
    <scope>NUCLEOTIDE SEQUENCE</scope>
</reference>
<dbReference type="Pfam" id="PF07040">
    <property type="entry name" value="DUF1326"/>
    <property type="match status" value="1"/>
</dbReference>
<organism evidence="2">
    <name type="scientific">uncultured bacterium BAC13K9BAC</name>
    <dbReference type="NCBI Taxonomy" id="332979"/>
    <lineage>
        <taxon>Bacteria</taxon>
        <taxon>environmental samples</taxon>
    </lineage>
</organism>